<dbReference type="EMBL" id="VOIH02000005">
    <property type="protein sequence ID" value="KAF3446638.1"/>
    <property type="molecule type" value="Genomic_DNA"/>
</dbReference>
<feature type="region of interest" description="Disordered" evidence="1">
    <location>
        <begin position="207"/>
        <end position="237"/>
    </location>
</feature>
<keyword evidence="3" id="KW-1185">Reference proteome</keyword>
<proteinExistence type="predicted"/>
<evidence type="ECO:0000313" key="3">
    <source>
        <dbReference type="Proteomes" id="UP000796880"/>
    </source>
</evidence>
<gene>
    <name evidence="2" type="ORF">FNV43_RR11818</name>
</gene>
<evidence type="ECO:0000256" key="1">
    <source>
        <dbReference type="SAM" id="MobiDB-lite"/>
    </source>
</evidence>
<comment type="caution">
    <text evidence="2">The sequence shown here is derived from an EMBL/GenBank/DDBJ whole genome shotgun (WGS) entry which is preliminary data.</text>
</comment>
<feature type="compositionally biased region" description="Basic and acidic residues" evidence="1">
    <location>
        <begin position="214"/>
        <end position="225"/>
    </location>
</feature>
<accession>A0A8K0H750</accession>
<feature type="compositionally biased region" description="Polar residues" evidence="1">
    <location>
        <begin position="228"/>
        <end position="237"/>
    </location>
</feature>
<evidence type="ECO:0000313" key="2">
    <source>
        <dbReference type="EMBL" id="KAF3446638.1"/>
    </source>
</evidence>
<organism evidence="2 3">
    <name type="scientific">Rhamnella rubrinervis</name>
    <dbReference type="NCBI Taxonomy" id="2594499"/>
    <lineage>
        <taxon>Eukaryota</taxon>
        <taxon>Viridiplantae</taxon>
        <taxon>Streptophyta</taxon>
        <taxon>Embryophyta</taxon>
        <taxon>Tracheophyta</taxon>
        <taxon>Spermatophyta</taxon>
        <taxon>Magnoliopsida</taxon>
        <taxon>eudicotyledons</taxon>
        <taxon>Gunneridae</taxon>
        <taxon>Pentapetalae</taxon>
        <taxon>rosids</taxon>
        <taxon>fabids</taxon>
        <taxon>Rosales</taxon>
        <taxon>Rhamnaceae</taxon>
        <taxon>rhamnoid group</taxon>
        <taxon>Rhamneae</taxon>
        <taxon>Rhamnella</taxon>
    </lineage>
</organism>
<dbReference type="OrthoDB" id="1302574at2759"/>
<sequence length="355" mass="40454">MAGEAVTEIGSEMMDDRQDEITSGRYLGCDSLPKVHSDDVVQEEGVPEDYIQRFNDMKVEIMDCPDVVACNAFKRDRSKTKIYDYMVLRNLAKEGQSVGGEEYRADSTAVALDNSLEYPRDKEMAGRDTRHDISHEDALVVTRRWKSAVKRILVDNGLGNIIFLKDYVTNGNPGCPISNSTAATLVGVAQVEKMDAWRISEEVLPDPTTPLNYQDRDTLGPEIRTRSARQSGGSSPRRNQIINEEIASYAARLKTPGYFIKGWSTRCSQPNRVPQWSLHRDIWSSLSAHDHIRTPKLRALRLIRVEARLRLRKHREAQIKWENSGLESIYFKVVDHCISFFRYLKGNKGFVDVRM</sequence>
<dbReference type="AlphaFoldDB" id="A0A8K0H750"/>
<dbReference type="Proteomes" id="UP000796880">
    <property type="component" value="Unassembled WGS sequence"/>
</dbReference>
<protein>
    <submittedName>
        <fullName evidence="2">Uncharacterized protein</fullName>
    </submittedName>
</protein>
<reference evidence="2" key="1">
    <citation type="submission" date="2020-03" db="EMBL/GenBank/DDBJ databases">
        <title>A high-quality chromosome-level genome assembly of a woody plant with both climbing and erect habits, Rhamnella rubrinervis.</title>
        <authorList>
            <person name="Lu Z."/>
            <person name="Yang Y."/>
            <person name="Zhu X."/>
            <person name="Sun Y."/>
        </authorList>
    </citation>
    <scope>NUCLEOTIDE SEQUENCE</scope>
    <source>
        <strain evidence="2">BYM</strain>
        <tissue evidence="2">Leaf</tissue>
    </source>
</reference>
<name>A0A8K0H750_9ROSA</name>